<dbReference type="AlphaFoldDB" id="A0A0B7NKW5"/>
<organism evidence="3 4">
    <name type="scientific">Parasitella parasitica</name>
    <dbReference type="NCBI Taxonomy" id="35722"/>
    <lineage>
        <taxon>Eukaryota</taxon>
        <taxon>Fungi</taxon>
        <taxon>Fungi incertae sedis</taxon>
        <taxon>Mucoromycota</taxon>
        <taxon>Mucoromycotina</taxon>
        <taxon>Mucoromycetes</taxon>
        <taxon>Mucorales</taxon>
        <taxon>Mucorineae</taxon>
        <taxon>Mucoraceae</taxon>
        <taxon>Parasitella</taxon>
    </lineage>
</organism>
<accession>A0A0B7NKW5</accession>
<name>A0A0B7NKW5_9FUNG</name>
<evidence type="ECO:0000256" key="2">
    <source>
        <dbReference type="SAM" id="Phobius"/>
    </source>
</evidence>
<keyword evidence="2" id="KW-1133">Transmembrane helix</keyword>
<gene>
    <name evidence="3" type="primary">PARPA_10431.1 scaffold 40485</name>
</gene>
<protein>
    <submittedName>
        <fullName evidence="3">Uncharacterized protein</fullName>
    </submittedName>
</protein>
<reference evidence="3 4" key="1">
    <citation type="submission" date="2014-09" db="EMBL/GenBank/DDBJ databases">
        <authorList>
            <person name="Ellenberger Sabrina"/>
        </authorList>
    </citation>
    <scope>NUCLEOTIDE SEQUENCE [LARGE SCALE GENOMIC DNA]</scope>
    <source>
        <strain evidence="3 4">CBS 412.66</strain>
    </source>
</reference>
<dbReference type="Proteomes" id="UP000054107">
    <property type="component" value="Unassembled WGS sequence"/>
</dbReference>
<feature type="compositionally biased region" description="Low complexity" evidence="1">
    <location>
        <begin position="112"/>
        <end position="126"/>
    </location>
</feature>
<sequence>MCLPSACILATPYSTGDNEGSTCAVTNQPYGYDFYNYCLSSGLANSGDEYEEDIDDEDYCNTSTACYPYRQGDLTQQHIWNNLTCNDACQLVSSDGSPPPIPIPITNISSVTTSTHHPSPGSMSSGNANPRRNQFDPRTRSPTSIALVTVCSIVSAFLAIWLVRIVFYKTRYWPWINKYLFCNFCRPAIVPLQPSQLTSSLTQCTTAASTPNSRPPSFQSNNIIYPSMRLHNSSSSNSSNSSLPSYYCQDPSLPKYEQAIVTQIRGMSFFDHHPSSSPSSSTQQQQQQQHQQQPIWVPVYLSTSPINNSTIVRSPILNSFLPLNADWARPVNIRHQPSLTRSQTSLSIEQVAEPQDDGDEDRGRSART</sequence>
<keyword evidence="2" id="KW-0812">Transmembrane</keyword>
<keyword evidence="2" id="KW-0472">Membrane</keyword>
<feature type="compositionally biased region" description="Low complexity" evidence="1">
    <location>
        <begin position="275"/>
        <end position="293"/>
    </location>
</feature>
<feature type="region of interest" description="Disordered" evidence="1">
    <location>
        <begin position="271"/>
        <end position="293"/>
    </location>
</feature>
<dbReference type="OrthoDB" id="2259910at2759"/>
<dbReference type="EMBL" id="LN732886">
    <property type="protein sequence ID" value="CEP16185.1"/>
    <property type="molecule type" value="Genomic_DNA"/>
</dbReference>
<feature type="region of interest" description="Disordered" evidence="1">
    <location>
        <begin position="338"/>
        <end position="368"/>
    </location>
</feature>
<evidence type="ECO:0000313" key="4">
    <source>
        <dbReference type="Proteomes" id="UP000054107"/>
    </source>
</evidence>
<feature type="transmembrane region" description="Helical" evidence="2">
    <location>
        <begin position="145"/>
        <end position="167"/>
    </location>
</feature>
<proteinExistence type="predicted"/>
<feature type="compositionally biased region" description="Polar residues" evidence="1">
    <location>
        <begin position="338"/>
        <end position="348"/>
    </location>
</feature>
<feature type="region of interest" description="Disordered" evidence="1">
    <location>
        <begin position="112"/>
        <end position="139"/>
    </location>
</feature>
<evidence type="ECO:0000313" key="3">
    <source>
        <dbReference type="EMBL" id="CEP16185.1"/>
    </source>
</evidence>
<evidence type="ECO:0000256" key="1">
    <source>
        <dbReference type="SAM" id="MobiDB-lite"/>
    </source>
</evidence>
<keyword evidence="4" id="KW-1185">Reference proteome</keyword>